<dbReference type="InterPro" id="IPR015943">
    <property type="entry name" value="WD40/YVTN_repeat-like_dom_sf"/>
</dbReference>
<organism evidence="1 2">
    <name type="scientific">Madurella fahalii</name>
    <dbReference type="NCBI Taxonomy" id="1157608"/>
    <lineage>
        <taxon>Eukaryota</taxon>
        <taxon>Fungi</taxon>
        <taxon>Dikarya</taxon>
        <taxon>Ascomycota</taxon>
        <taxon>Pezizomycotina</taxon>
        <taxon>Sordariomycetes</taxon>
        <taxon>Sordariomycetidae</taxon>
        <taxon>Sordariales</taxon>
        <taxon>Sordariales incertae sedis</taxon>
        <taxon>Madurella</taxon>
    </lineage>
</organism>
<dbReference type="GeneID" id="98171021"/>
<gene>
    <name evidence="1" type="ORF">MFIFM68171_00276</name>
</gene>
<dbReference type="EMBL" id="BAAFSV010000001">
    <property type="protein sequence ID" value="GAB1310066.1"/>
    <property type="molecule type" value="Genomic_DNA"/>
</dbReference>
<keyword evidence="2" id="KW-1185">Reference proteome</keyword>
<evidence type="ECO:0000313" key="1">
    <source>
        <dbReference type="EMBL" id="GAB1310066.1"/>
    </source>
</evidence>
<accession>A0ABQ0FX59</accession>
<proteinExistence type="predicted"/>
<dbReference type="Proteomes" id="UP001628179">
    <property type="component" value="Unassembled WGS sequence"/>
</dbReference>
<name>A0ABQ0FX59_9PEZI</name>
<protein>
    <submittedName>
        <fullName evidence="1">Uncharacterized protein</fullName>
    </submittedName>
</protein>
<dbReference type="Gene3D" id="2.130.10.10">
    <property type="entry name" value="YVTN repeat-like/Quinoprotein amine dehydrogenase"/>
    <property type="match status" value="1"/>
</dbReference>
<dbReference type="RefSeq" id="XP_070911799.1">
    <property type="nucleotide sequence ID" value="XM_071055698.1"/>
</dbReference>
<sequence>MEADNSITQFDLDPEAGALVEESLRVMLILVNTDTTLYWLWGDALPAHPVPVGDCTGEEFDRNGFISVFLLGHDGHMVRRMFRVPTTAAVGQANAISLASWSDGFGRMDGLMDMREGTEYTTAFTVAKVDLPDDGCYIMAYIGKS</sequence>
<reference evidence="1 2" key="1">
    <citation type="submission" date="2024-09" db="EMBL/GenBank/DDBJ databases">
        <title>Itraconazole resistance in Madurella fahalii resulting from another homologue of gene encoding cytochrome P450 14-alpha sterol demethylase (CYP51).</title>
        <authorList>
            <person name="Yoshioka I."/>
            <person name="Fahal A.H."/>
            <person name="Kaneko S."/>
            <person name="Yaguchi T."/>
        </authorList>
    </citation>
    <scope>NUCLEOTIDE SEQUENCE [LARGE SCALE GENOMIC DNA]</scope>
    <source>
        <strain evidence="1 2">IFM 68171</strain>
    </source>
</reference>
<comment type="caution">
    <text evidence="1">The sequence shown here is derived from an EMBL/GenBank/DDBJ whole genome shotgun (WGS) entry which is preliminary data.</text>
</comment>
<evidence type="ECO:0000313" key="2">
    <source>
        <dbReference type="Proteomes" id="UP001628179"/>
    </source>
</evidence>